<reference evidence="4 5" key="1">
    <citation type="journal article" date="2007" name="PLoS Pathog.">
        <title>Genome sequence of Babesia bovis and comparative analysis of apicomplexan hemoprotozoa.</title>
        <authorList>
            <person name="Brayton K.A."/>
            <person name="Lau A.O.T."/>
            <person name="Herndon D.R."/>
            <person name="Hannick L."/>
            <person name="Kappmeyer L.S."/>
            <person name="Berens S.J."/>
            <person name="Bidwell S.L."/>
            <person name="Brown W.C."/>
            <person name="Crabtree J."/>
            <person name="Fadrosh D."/>
            <person name="Feldblum T."/>
            <person name="Forberger H.A."/>
            <person name="Haas B.J."/>
            <person name="Howell J.M."/>
            <person name="Khouri H."/>
            <person name="Koo H."/>
            <person name="Mann D.J."/>
            <person name="Norimine J."/>
            <person name="Paulsen I.T."/>
            <person name="Radune D."/>
            <person name="Ren Q."/>
            <person name="Smith R.K. Jr."/>
            <person name="Suarez C.E."/>
            <person name="White O."/>
            <person name="Wortman J.R."/>
            <person name="Knowles D.P. Jr."/>
            <person name="McElwain T.F."/>
            <person name="Nene V.M."/>
        </authorList>
    </citation>
    <scope>NUCLEOTIDE SEQUENCE [LARGE SCALE GENOMIC DNA]</scope>
    <source>
        <strain evidence="4">T2Bo</strain>
    </source>
</reference>
<evidence type="ECO:0000313" key="4">
    <source>
        <dbReference type="EMBL" id="EDO05244.1"/>
    </source>
</evidence>
<dbReference type="Proteomes" id="UP000002173">
    <property type="component" value="Chromosome 1"/>
</dbReference>
<name>A7AW16_BABBO</name>
<feature type="repeat" description="PPR" evidence="2">
    <location>
        <begin position="210"/>
        <end position="245"/>
    </location>
</feature>
<keyword evidence="1" id="KW-0677">Repeat</keyword>
<feature type="repeat" description="PPR" evidence="2">
    <location>
        <begin position="104"/>
        <end position="138"/>
    </location>
</feature>
<dbReference type="InterPro" id="IPR002885">
    <property type="entry name" value="PPR_rpt"/>
</dbReference>
<dbReference type="InterPro" id="IPR011990">
    <property type="entry name" value="TPR-like_helical_dom_sf"/>
</dbReference>
<accession>A7AW16</accession>
<dbReference type="EMBL" id="AAXT01000005">
    <property type="protein sequence ID" value="EDO05244.1"/>
    <property type="molecule type" value="Genomic_DNA"/>
</dbReference>
<dbReference type="eggNOG" id="KOG4197">
    <property type="taxonomic scope" value="Eukaryota"/>
</dbReference>
<organism evidence="4 5">
    <name type="scientific">Babesia bovis</name>
    <dbReference type="NCBI Taxonomy" id="5865"/>
    <lineage>
        <taxon>Eukaryota</taxon>
        <taxon>Sar</taxon>
        <taxon>Alveolata</taxon>
        <taxon>Apicomplexa</taxon>
        <taxon>Aconoidasida</taxon>
        <taxon>Piroplasmida</taxon>
        <taxon>Babesiidae</taxon>
        <taxon>Babesia</taxon>
    </lineage>
</organism>
<gene>
    <name evidence="4" type="ORF">BBOV_I001600</name>
</gene>
<dbReference type="NCBIfam" id="TIGR00756">
    <property type="entry name" value="PPR"/>
    <property type="match status" value="2"/>
</dbReference>
<dbReference type="Gene3D" id="1.25.40.10">
    <property type="entry name" value="Tetratricopeptide repeat domain"/>
    <property type="match status" value="3"/>
</dbReference>
<keyword evidence="5" id="KW-1185">Reference proteome</keyword>
<dbReference type="PANTHER" id="PTHR47936:SF1">
    <property type="entry name" value="PENTATRICOPEPTIDE REPEAT-CONTAINING PROTEIN GUN1, CHLOROPLASTIC"/>
    <property type="match status" value="1"/>
</dbReference>
<dbReference type="VEuPathDB" id="PiroplasmaDB:BBOV_I001600"/>
<evidence type="ECO:0000313" key="5">
    <source>
        <dbReference type="Proteomes" id="UP000002173"/>
    </source>
</evidence>
<comment type="caution">
    <text evidence="4">The sequence shown here is derived from an EMBL/GenBank/DDBJ whole genome shotgun (WGS) entry which is preliminary data.</text>
</comment>
<dbReference type="PROSITE" id="PS51375">
    <property type="entry name" value="PPR"/>
    <property type="match status" value="3"/>
</dbReference>
<evidence type="ECO:0000256" key="2">
    <source>
        <dbReference type="PROSITE-ProRule" id="PRU00708"/>
    </source>
</evidence>
<dbReference type="Pfam" id="PF13041">
    <property type="entry name" value="PPR_2"/>
    <property type="match status" value="1"/>
</dbReference>
<protein>
    <submittedName>
        <fullName evidence="4">Pentatricopeptide repeat domain containing protein</fullName>
    </submittedName>
</protein>
<evidence type="ECO:0000256" key="1">
    <source>
        <dbReference type="ARBA" id="ARBA00022737"/>
    </source>
</evidence>
<dbReference type="PANTHER" id="PTHR47936">
    <property type="entry name" value="PPR_LONG DOMAIN-CONTAINING PROTEIN"/>
    <property type="match status" value="1"/>
</dbReference>
<dbReference type="InParanoid" id="A7AW16"/>
<dbReference type="OMA" id="YIKDAWK"/>
<dbReference type="Pfam" id="PF17177">
    <property type="entry name" value="PPR_long"/>
    <property type="match status" value="1"/>
</dbReference>
<dbReference type="Pfam" id="PF13812">
    <property type="entry name" value="PPR_3"/>
    <property type="match status" value="1"/>
</dbReference>
<dbReference type="AlphaFoldDB" id="A7AW16"/>
<sequence>MYVLVNYYYIFLVAYHDEPTSELLSSKGTRSLSRADDAQMAISKCVSSGNLLGAIKVLSEMKSLGLVTTHDTYNEILSACQDGDKAGIARYLYLCLIADGLIPNSRTYHLLIQSHVAAGDISSAFTLYRKMEKEGIEANLDTFTVLINGLVSKGYCENAWRLYNYIRTWRLKEPDEPLFTTMIKACGASKEAEKAMSIYDEMQKSKITPSIHTYEALIHCLSRRKDFAPQCFSLYNRIKSNEMAPTYNTFLHVLHACEISGNSRKVKDIVRDVEALGMAMDERMVLAVAKALISDVGNTDDTSLNKVVRIRQVWNLIHSLIPIKSVPTSSMMNSIMELYEKAGYYDYVMDVLKYFKTLGVIPDSTTFSILLRVFAERMQDPGRFFALWNSVRGSITPNNRMLNMALGMALLSNSSKRTLEVLEQMYTAKVYPSPDLMRKLYAKGKNVTQIHLMINKMVALNKAQVFEKKEKESRILQTFVKEHRLRSTRHNTLVT</sequence>
<dbReference type="InterPro" id="IPR033443">
    <property type="entry name" value="PROP1-like_PPR_dom"/>
</dbReference>
<proteinExistence type="predicted"/>
<dbReference type="STRING" id="5865.A7AW16"/>
<feature type="domain" description="PROP1-like PPR" evidence="3">
    <location>
        <begin position="160"/>
        <end position="270"/>
    </location>
</feature>
<evidence type="ECO:0000259" key="3">
    <source>
        <dbReference type="Pfam" id="PF17177"/>
    </source>
</evidence>
<feature type="repeat" description="PPR" evidence="2">
    <location>
        <begin position="175"/>
        <end position="209"/>
    </location>
</feature>